<feature type="transmembrane region" description="Helical" evidence="1">
    <location>
        <begin position="225"/>
        <end position="245"/>
    </location>
</feature>
<evidence type="ECO:0000256" key="1">
    <source>
        <dbReference type="SAM" id="Phobius"/>
    </source>
</evidence>
<feature type="domain" description="DZANK-type" evidence="2">
    <location>
        <begin position="4"/>
        <end position="60"/>
    </location>
</feature>
<keyword evidence="4" id="KW-1185">Reference proteome</keyword>
<sequence length="537" mass="60266">MKRCQKCGTENKDSALYCIQDGYPLQTISENSTHHEGENNTCTQCGKENSKGSRYCGYCGLQMGQVAESKQHEAIMPEKKSNLVESGNLKKFVRDFFDIHNMENRQLFKTAGIGAAIAIFVVFISSFMVGNFIQDNLMGHLETAASESYYMDSPTEMYHEFLMDLENDLAGEEFTSNVEIENIAKEINPFKMTNMMMLSNLVGQKVNLKGIEEIEVGQINFSLELGIFLLALIPILGLFLSGLYVKTTNPNLLAKQYLQISIYIGIIYSLFIGIMSFIAGTSIIIESTVMDISMEYTHSFSFIQSLVNGLILGFIFSLLGIYQKDAMKLSQPVTIIEYIQKTTFIILGSVLISTIIGYLFLTSNVNASYELANFSFLEKAPIFIQMGVYLLNVAMFNGFQLSSYIEGINQDMQLSIFGISGNFAEVYTTFDFNDGKIYIYLLMFLMAALFIWIGRQFTRIHIKNSSLIFGAVFAIIFTFITVNTSLTMEAMTSFGISENVTINVGFSAVRTFITTFIYISVLTYIGGKYFNKEKAIS</sequence>
<gene>
    <name evidence="3" type="ORF">D8M06_18795</name>
</gene>
<evidence type="ECO:0000313" key="3">
    <source>
        <dbReference type="EMBL" id="RKQ28563.1"/>
    </source>
</evidence>
<dbReference type="Pfam" id="PF12773">
    <property type="entry name" value="DZR"/>
    <property type="match status" value="1"/>
</dbReference>
<protein>
    <submittedName>
        <fullName evidence="3">Zinc ribbon domain-containing protein</fullName>
    </submittedName>
</protein>
<accession>A0A494ZVL8</accession>
<feature type="transmembrane region" description="Helical" evidence="1">
    <location>
        <begin position="111"/>
        <end position="133"/>
    </location>
</feature>
<comment type="caution">
    <text evidence="3">The sequence shown here is derived from an EMBL/GenBank/DDBJ whole genome shotgun (WGS) entry which is preliminary data.</text>
</comment>
<dbReference type="RefSeq" id="WP_121206120.1">
    <property type="nucleotide sequence ID" value="NZ_RBZP01000030.1"/>
</dbReference>
<feature type="transmembrane region" description="Helical" evidence="1">
    <location>
        <begin position="506"/>
        <end position="527"/>
    </location>
</feature>
<dbReference type="Proteomes" id="UP000269301">
    <property type="component" value="Unassembled WGS sequence"/>
</dbReference>
<organism evidence="3 4">
    <name type="scientific">Oceanobacillus halophilus</name>
    <dbReference type="NCBI Taxonomy" id="930130"/>
    <lineage>
        <taxon>Bacteria</taxon>
        <taxon>Bacillati</taxon>
        <taxon>Bacillota</taxon>
        <taxon>Bacilli</taxon>
        <taxon>Bacillales</taxon>
        <taxon>Bacillaceae</taxon>
        <taxon>Oceanobacillus</taxon>
    </lineage>
</organism>
<keyword evidence="1" id="KW-1133">Transmembrane helix</keyword>
<dbReference type="OrthoDB" id="1707224at2"/>
<evidence type="ECO:0000313" key="4">
    <source>
        <dbReference type="Proteomes" id="UP000269301"/>
    </source>
</evidence>
<feature type="transmembrane region" description="Helical" evidence="1">
    <location>
        <begin position="343"/>
        <end position="361"/>
    </location>
</feature>
<feature type="transmembrane region" description="Helical" evidence="1">
    <location>
        <begin position="257"/>
        <end position="285"/>
    </location>
</feature>
<keyword evidence="1" id="KW-0472">Membrane</keyword>
<reference evidence="3 4" key="1">
    <citation type="journal article" date="2016" name="Int. J. Syst. Evol. Microbiol.">
        <title>Oceanobacillus halophilus sp. nov., a novel moderately halophilic bacterium from a hypersaline lake.</title>
        <authorList>
            <person name="Amoozegar M.A."/>
            <person name="Bagheri M."/>
            <person name="Makhdoumi A."/>
            <person name="Nikou M.M."/>
            <person name="Fazeli S.A.S."/>
            <person name="Schumann P."/>
            <person name="Sproer C."/>
            <person name="Sanchez-Porro C."/>
            <person name="Ventosa A."/>
        </authorList>
    </citation>
    <scope>NUCLEOTIDE SEQUENCE [LARGE SCALE GENOMIC DNA]</scope>
    <source>
        <strain evidence="3 4">DSM 23996</strain>
    </source>
</reference>
<name>A0A494ZVL8_9BACI</name>
<feature type="transmembrane region" description="Helical" evidence="1">
    <location>
        <begin position="466"/>
        <end position="486"/>
    </location>
</feature>
<dbReference type="AlphaFoldDB" id="A0A494ZVL8"/>
<dbReference type="InterPro" id="IPR025874">
    <property type="entry name" value="DZR"/>
</dbReference>
<keyword evidence="1" id="KW-0812">Transmembrane</keyword>
<feature type="transmembrane region" description="Helical" evidence="1">
    <location>
        <begin position="437"/>
        <end position="454"/>
    </location>
</feature>
<dbReference type="EMBL" id="RBZP01000030">
    <property type="protein sequence ID" value="RKQ28563.1"/>
    <property type="molecule type" value="Genomic_DNA"/>
</dbReference>
<feature type="transmembrane region" description="Helical" evidence="1">
    <location>
        <begin position="305"/>
        <end position="322"/>
    </location>
</feature>
<proteinExistence type="predicted"/>
<evidence type="ECO:0000259" key="2">
    <source>
        <dbReference type="Pfam" id="PF12773"/>
    </source>
</evidence>